<name>A0AAV3QSW4_LITER</name>
<proteinExistence type="predicted"/>
<gene>
    <name evidence="2" type="ORF">LIER_22169</name>
</gene>
<evidence type="ECO:0000313" key="2">
    <source>
        <dbReference type="EMBL" id="GAA0167179.1"/>
    </source>
</evidence>
<comment type="caution">
    <text evidence="2">The sequence shown here is derived from an EMBL/GenBank/DDBJ whole genome shotgun (WGS) entry which is preliminary data.</text>
</comment>
<keyword evidence="3" id="KW-1185">Reference proteome</keyword>
<evidence type="ECO:0000313" key="3">
    <source>
        <dbReference type="Proteomes" id="UP001454036"/>
    </source>
</evidence>
<dbReference type="Proteomes" id="UP001454036">
    <property type="component" value="Unassembled WGS sequence"/>
</dbReference>
<protein>
    <submittedName>
        <fullName evidence="2">Uncharacterized protein</fullName>
    </submittedName>
</protein>
<feature type="region of interest" description="Disordered" evidence="1">
    <location>
        <begin position="1"/>
        <end position="47"/>
    </location>
</feature>
<dbReference type="AlphaFoldDB" id="A0AAV3QSW4"/>
<reference evidence="2 3" key="1">
    <citation type="submission" date="2024-01" db="EMBL/GenBank/DDBJ databases">
        <title>The complete chloroplast genome sequence of Lithospermum erythrorhizon: insights into the phylogenetic relationship among Boraginaceae species and the maternal lineages of purple gromwells.</title>
        <authorList>
            <person name="Okada T."/>
            <person name="Watanabe K."/>
        </authorList>
    </citation>
    <scope>NUCLEOTIDE SEQUENCE [LARGE SCALE GENOMIC DNA]</scope>
</reference>
<evidence type="ECO:0000256" key="1">
    <source>
        <dbReference type="SAM" id="MobiDB-lite"/>
    </source>
</evidence>
<dbReference type="EMBL" id="BAABME010005996">
    <property type="protein sequence ID" value="GAA0167179.1"/>
    <property type="molecule type" value="Genomic_DNA"/>
</dbReference>
<organism evidence="2 3">
    <name type="scientific">Lithospermum erythrorhizon</name>
    <name type="common">Purple gromwell</name>
    <name type="synonym">Lithospermum officinale var. erythrorhizon</name>
    <dbReference type="NCBI Taxonomy" id="34254"/>
    <lineage>
        <taxon>Eukaryota</taxon>
        <taxon>Viridiplantae</taxon>
        <taxon>Streptophyta</taxon>
        <taxon>Embryophyta</taxon>
        <taxon>Tracheophyta</taxon>
        <taxon>Spermatophyta</taxon>
        <taxon>Magnoliopsida</taxon>
        <taxon>eudicotyledons</taxon>
        <taxon>Gunneridae</taxon>
        <taxon>Pentapetalae</taxon>
        <taxon>asterids</taxon>
        <taxon>lamiids</taxon>
        <taxon>Boraginales</taxon>
        <taxon>Boraginaceae</taxon>
        <taxon>Boraginoideae</taxon>
        <taxon>Lithospermeae</taxon>
        <taxon>Lithospermum</taxon>
    </lineage>
</organism>
<accession>A0AAV3QSW4</accession>
<feature type="compositionally biased region" description="Basic residues" evidence="1">
    <location>
        <begin position="31"/>
        <end position="42"/>
    </location>
</feature>
<sequence>MSRSLPALVSEDATDELMASSNENNNERPIGRKATKERKKSGKSLLEQKEYFKMRRLEINRRNLDLNG</sequence>